<organism evidence="3 4">
    <name type="scientific">Canavalia gladiata</name>
    <name type="common">Sword bean</name>
    <name type="synonym">Dolichos gladiatus</name>
    <dbReference type="NCBI Taxonomy" id="3824"/>
    <lineage>
        <taxon>Eukaryota</taxon>
        <taxon>Viridiplantae</taxon>
        <taxon>Streptophyta</taxon>
        <taxon>Embryophyta</taxon>
        <taxon>Tracheophyta</taxon>
        <taxon>Spermatophyta</taxon>
        <taxon>Magnoliopsida</taxon>
        <taxon>eudicotyledons</taxon>
        <taxon>Gunneridae</taxon>
        <taxon>Pentapetalae</taxon>
        <taxon>rosids</taxon>
        <taxon>fabids</taxon>
        <taxon>Fabales</taxon>
        <taxon>Fabaceae</taxon>
        <taxon>Papilionoideae</taxon>
        <taxon>50 kb inversion clade</taxon>
        <taxon>NPAAA clade</taxon>
        <taxon>indigoferoid/millettioid clade</taxon>
        <taxon>Phaseoleae</taxon>
        <taxon>Canavalia</taxon>
    </lineage>
</organism>
<evidence type="ECO:0000313" key="4">
    <source>
        <dbReference type="Proteomes" id="UP001367508"/>
    </source>
</evidence>
<gene>
    <name evidence="3" type="ORF">VNO77_46809</name>
    <name evidence="2" type="ORF">VNO77_47120</name>
</gene>
<evidence type="ECO:0000256" key="1">
    <source>
        <dbReference type="SAM" id="MobiDB-lite"/>
    </source>
</evidence>
<comment type="caution">
    <text evidence="3">The sequence shown here is derived from an EMBL/GenBank/DDBJ whole genome shotgun (WGS) entry which is preliminary data.</text>
</comment>
<evidence type="ECO:0000313" key="3">
    <source>
        <dbReference type="EMBL" id="KAK7298351.1"/>
    </source>
</evidence>
<keyword evidence="4" id="KW-1185">Reference proteome</keyword>
<sequence>MKAVGEALKKAAGKPGSQPTVEKQIELQKEELGRLLCSELKKGSKVALVAAKIGCDFCSCEFQNWSIPLLLSGTLFSRDSYSISIDSSPSTTQKVLVTYLQIVS</sequence>
<proteinExistence type="predicted"/>
<feature type="region of interest" description="Disordered" evidence="1">
    <location>
        <begin position="1"/>
        <end position="20"/>
    </location>
</feature>
<evidence type="ECO:0000313" key="2">
    <source>
        <dbReference type="EMBL" id="KAK7298209.1"/>
    </source>
</evidence>
<accession>A0AAN9JHR6</accession>
<dbReference type="AlphaFoldDB" id="A0AAN9JHR6"/>
<dbReference type="EMBL" id="JAYMYQ010000031">
    <property type="protein sequence ID" value="KAK7298209.1"/>
    <property type="molecule type" value="Genomic_DNA"/>
</dbReference>
<protein>
    <submittedName>
        <fullName evidence="3">Uncharacterized protein</fullName>
    </submittedName>
</protein>
<dbReference type="Proteomes" id="UP001367508">
    <property type="component" value="Unassembled WGS sequence"/>
</dbReference>
<reference evidence="3 4" key="1">
    <citation type="submission" date="2024-01" db="EMBL/GenBank/DDBJ databases">
        <title>The genomes of 5 underutilized Papilionoideae crops provide insights into root nodulation and disease resistanc.</title>
        <authorList>
            <person name="Jiang F."/>
        </authorList>
    </citation>
    <scope>NUCLEOTIDE SEQUENCE [LARGE SCALE GENOMIC DNA]</scope>
    <source>
        <strain evidence="3">LVBAO_FW01</strain>
        <tissue evidence="3">Leaves</tissue>
    </source>
</reference>
<name>A0AAN9JHR6_CANGL</name>
<dbReference type="EMBL" id="JAYMYQ010000028">
    <property type="protein sequence ID" value="KAK7298351.1"/>
    <property type="molecule type" value="Genomic_DNA"/>
</dbReference>